<dbReference type="EMBL" id="JALKHS010000006">
    <property type="protein sequence ID" value="MCK0530704.1"/>
    <property type="molecule type" value="Genomic_DNA"/>
</dbReference>
<accession>A0ABT0DUG9</accession>
<comment type="caution">
    <text evidence="1">The sequence shown here is derived from an EMBL/GenBank/DDBJ whole genome shotgun (WGS) entry which is preliminary data.</text>
</comment>
<protein>
    <submittedName>
        <fullName evidence="1">Uncharacterized protein</fullName>
    </submittedName>
</protein>
<dbReference type="Proteomes" id="UP001203512">
    <property type="component" value="Unassembled WGS sequence"/>
</dbReference>
<evidence type="ECO:0000313" key="2">
    <source>
        <dbReference type="Proteomes" id="UP001203512"/>
    </source>
</evidence>
<name>A0ABT0DUG9_9SPHN</name>
<dbReference type="RefSeq" id="WP_247230292.1">
    <property type="nucleotide sequence ID" value="NZ_JALKHS010000006.1"/>
</dbReference>
<organism evidence="1 2">
    <name type="scientific">Sphingobium agri</name>
    <dbReference type="NCBI Taxonomy" id="2933566"/>
    <lineage>
        <taxon>Bacteria</taxon>
        <taxon>Pseudomonadati</taxon>
        <taxon>Pseudomonadota</taxon>
        <taxon>Alphaproteobacteria</taxon>
        <taxon>Sphingomonadales</taxon>
        <taxon>Sphingomonadaceae</taxon>
        <taxon>Sphingobium</taxon>
    </lineage>
</organism>
<proteinExistence type="predicted"/>
<keyword evidence="2" id="KW-1185">Reference proteome</keyword>
<evidence type="ECO:0000313" key="1">
    <source>
        <dbReference type="EMBL" id="MCK0530704.1"/>
    </source>
</evidence>
<reference evidence="1 2" key="1">
    <citation type="submission" date="2022-04" db="EMBL/GenBank/DDBJ databases">
        <authorList>
            <person name="Huq M.A."/>
        </authorList>
    </citation>
    <scope>NUCLEOTIDE SEQUENCE [LARGE SCALE GENOMIC DNA]</scope>
    <source>
        <strain evidence="1 2">MAH-33</strain>
    </source>
</reference>
<gene>
    <name evidence="1" type="ORF">MU848_03785</name>
</gene>
<sequence length="82" mass="9356">MTTPSRIGALDIAAAIADRIGSYVDMNFIQFLAVERDRVLCWYMNSGREGPTFEIELHRSSEGWLMKLEEHPPGTEQEIEMP</sequence>